<dbReference type="AlphaFoldDB" id="A0A7H0LGA0"/>
<dbReference type="RefSeq" id="WP_187761031.1">
    <property type="nucleotide sequence ID" value="NZ_CP061038.1"/>
</dbReference>
<keyword evidence="2" id="KW-1185">Reference proteome</keyword>
<dbReference type="KEGG" id="spap:H3Z74_18455"/>
<gene>
    <name evidence="1" type="ORF">H3Z74_18455</name>
</gene>
<organism evidence="1 2">
    <name type="scientific">Sphingomonas alpina</name>
    <dbReference type="NCBI Taxonomy" id="653931"/>
    <lineage>
        <taxon>Bacteria</taxon>
        <taxon>Pseudomonadati</taxon>
        <taxon>Pseudomonadota</taxon>
        <taxon>Alphaproteobacteria</taxon>
        <taxon>Sphingomonadales</taxon>
        <taxon>Sphingomonadaceae</taxon>
        <taxon>Sphingomonas</taxon>
    </lineage>
</organism>
<sequence>MKVDQHALRIRLARAAARRDDLGTDAADRDFPDIDRVKCAQPHHAVRIDPVVMGACSGDIGADRRAGLQHIAHEQPPRLVRGKGRIGCGKGRHGDIARLFRRWRILPMSECRSE</sequence>
<reference evidence="1 2" key="1">
    <citation type="submission" date="2020-09" db="EMBL/GenBank/DDBJ databases">
        <title>Sphingomonas sp., a new species isolated from pork steak.</title>
        <authorList>
            <person name="Heidler von Heilborn D."/>
        </authorList>
    </citation>
    <scope>NUCLEOTIDE SEQUENCE [LARGE SCALE GENOMIC DNA]</scope>
    <source>
        <strain evidence="2">S8-3T</strain>
    </source>
</reference>
<evidence type="ECO:0000313" key="1">
    <source>
        <dbReference type="EMBL" id="QNQ08703.1"/>
    </source>
</evidence>
<dbReference type="Proteomes" id="UP000516148">
    <property type="component" value="Chromosome"/>
</dbReference>
<evidence type="ECO:0000313" key="2">
    <source>
        <dbReference type="Proteomes" id="UP000516148"/>
    </source>
</evidence>
<proteinExistence type="predicted"/>
<accession>A0A7H0LGA0</accession>
<dbReference type="EMBL" id="CP061038">
    <property type="protein sequence ID" value="QNQ08703.1"/>
    <property type="molecule type" value="Genomic_DNA"/>
</dbReference>
<name>A0A7H0LGA0_9SPHN</name>
<protein>
    <submittedName>
        <fullName evidence="1">Uncharacterized protein</fullName>
    </submittedName>
</protein>